<feature type="transmembrane region" description="Helical" evidence="1">
    <location>
        <begin position="214"/>
        <end position="235"/>
    </location>
</feature>
<accession>A0A948TC68</accession>
<organism evidence="2 3">
    <name type="scientific">Candidatus Phocaeicola faecigallinarum</name>
    <dbReference type="NCBI Taxonomy" id="2838732"/>
    <lineage>
        <taxon>Bacteria</taxon>
        <taxon>Pseudomonadati</taxon>
        <taxon>Bacteroidota</taxon>
        <taxon>Bacteroidia</taxon>
        <taxon>Bacteroidales</taxon>
        <taxon>Bacteroidaceae</taxon>
        <taxon>Phocaeicola</taxon>
    </lineage>
</organism>
<dbReference type="AlphaFoldDB" id="A0A948TC68"/>
<evidence type="ECO:0000313" key="2">
    <source>
        <dbReference type="EMBL" id="MBU3838267.1"/>
    </source>
</evidence>
<dbReference type="GO" id="GO:0006355">
    <property type="term" value="P:regulation of DNA-templated transcription"/>
    <property type="evidence" value="ECO:0007669"/>
    <property type="project" value="InterPro"/>
</dbReference>
<proteinExistence type="predicted"/>
<dbReference type="PROSITE" id="PS51257">
    <property type="entry name" value="PROKAR_LIPOPROTEIN"/>
    <property type="match status" value="1"/>
</dbReference>
<dbReference type="InterPro" id="IPR019734">
    <property type="entry name" value="TPR_rpt"/>
</dbReference>
<gene>
    <name evidence="2" type="ORF">H9777_08160</name>
</gene>
<keyword evidence="1" id="KW-0472">Membrane</keyword>
<dbReference type="InterPro" id="IPR016032">
    <property type="entry name" value="Sig_transdc_resp-reg_C-effctor"/>
</dbReference>
<evidence type="ECO:0000256" key="1">
    <source>
        <dbReference type="SAM" id="Phobius"/>
    </source>
</evidence>
<evidence type="ECO:0008006" key="4">
    <source>
        <dbReference type="Google" id="ProtNLM"/>
    </source>
</evidence>
<name>A0A948TC68_9BACT</name>
<dbReference type="InterPro" id="IPR011990">
    <property type="entry name" value="TPR-like_helical_dom_sf"/>
</dbReference>
<dbReference type="EMBL" id="JAHLFW010000070">
    <property type="protein sequence ID" value="MBU3838267.1"/>
    <property type="molecule type" value="Genomic_DNA"/>
</dbReference>
<comment type="caution">
    <text evidence="2">The sequence shown here is derived from an EMBL/GenBank/DDBJ whole genome shotgun (WGS) entry which is preliminary data.</text>
</comment>
<sequence length="389" mass="44605">MRHILSFIFSFLFCCIVVSCNYCGKNAADHEYDVTVLFDRAKAYEADGDAGNAIICYLSVIDLLKEKQDTVLKVSAYTRLGDFHFRYGMYEKAVENHREGYNIARRIEDDRLLCESAARLGMDYMMINQKDTALYFINKYRQVSLAKGLQNVFKDEYGLYSLNPNKDDFTSIVNTVKSDSLGNLKCREELMSLEADFMHEKSLLRKEKAEMSNVVSTASVIFIVGMFSALSVFFYRGRRKAEECLTDAIKESMDRKHFYDTREADLCKQEKQLKERELQLLSDTNICAVTLINRMKSSPTYMPVKTSDEWKSLFLFAETLYPGFSESLEAECDLTERDREICCLMKLGFTTGQMAVFYGISPGSMTKAKFRIQKKIGPDCKSGIFPQMA</sequence>
<reference evidence="2" key="2">
    <citation type="submission" date="2021-04" db="EMBL/GenBank/DDBJ databases">
        <authorList>
            <person name="Gilroy R."/>
        </authorList>
    </citation>
    <scope>NUCLEOTIDE SEQUENCE</scope>
    <source>
        <strain evidence="2">G4-2901</strain>
    </source>
</reference>
<dbReference type="GO" id="GO:0003677">
    <property type="term" value="F:DNA binding"/>
    <property type="evidence" value="ECO:0007669"/>
    <property type="project" value="InterPro"/>
</dbReference>
<keyword evidence="1" id="KW-0812">Transmembrane</keyword>
<dbReference type="Gene3D" id="1.25.40.10">
    <property type="entry name" value="Tetratricopeptide repeat domain"/>
    <property type="match status" value="1"/>
</dbReference>
<reference evidence="2" key="1">
    <citation type="journal article" date="2021" name="PeerJ">
        <title>Extensive microbial diversity within the chicken gut microbiome revealed by metagenomics and culture.</title>
        <authorList>
            <person name="Gilroy R."/>
            <person name="Ravi A."/>
            <person name="Getino M."/>
            <person name="Pursley I."/>
            <person name="Horton D.L."/>
            <person name="Alikhan N.F."/>
            <person name="Baker D."/>
            <person name="Gharbi K."/>
            <person name="Hall N."/>
            <person name="Watson M."/>
            <person name="Adriaenssens E.M."/>
            <person name="Foster-Nyarko E."/>
            <person name="Jarju S."/>
            <person name="Secka A."/>
            <person name="Antonio M."/>
            <person name="Oren A."/>
            <person name="Chaudhuri R.R."/>
            <person name="La Ragione R."/>
            <person name="Hildebrand F."/>
            <person name="Pallen M.J."/>
        </authorList>
    </citation>
    <scope>NUCLEOTIDE SEQUENCE</scope>
    <source>
        <strain evidence="2">G4-2901</strain>
    </source>
</reference>
<dbReference type="SUPFAM" id="SSF48452">
    <property type="entry name" value="TPR-like"/>
    <property type="match status" value="1"/>
</dbReference>
<dbReference type="SMART" id="SM00028">
    <property type="entry name" value="TPR"/>
    <property type="match status" value="2"/>
</dbReference>
<protein>
    <recommendedName>
        <fullName evidence="4">Tetratricopeptide repeat protein</fullName>
    </recommendedName>
</protein>
<dbReference type="Proteomes" id="UP000783796">
    <property type="component" value="Unassembled WGS sequence"/>
</dbReference>
<dbReference type="SUPFAM" id="SSF46894">
    <property type="entry name" value="C-terminal effector domain of the bipartite response regulators"/>
    <property type="match status" value="1"/>
</dbReference>
<evidence type="ECO:0000313" key="3">
    <source>
        <dbReference type="Proteomes" id="UP000783796"/>
    </source>
</evidence>
<keyword evidence="1" id="KW-1133">Transmembrane helix</keyword>